<accession>X1DAP8</accession>
<name>X1DAP8_9ZZZZ</name>
<organism evidence="1">
    <name type="scientific">marine sediment metagenome</name>
    <dbReference type="NCBI Taxonomy" id="412755"/>
    <lineage>
        <taxon>unclassified sequences</taxon>
        <taxon>metagenomes</taxon>
        <taxon>ecological metagenomes</taxon>
    </lineage>
</organism>
<gene>
    <name evidence="1" type="ORF">S01H4_42761</name>
</gene>
<reference evidence="1" key="1">
    <citation type="journal article" date="2014" name="Front. Microbiol.">
        <title>High frequency of phylogenetically diverse reductive dehalogenase-homologous genes in deep subseafloor sedimentary metagenomes.</title>
        <authorList>
            <person name="Kawai M."/>
            <person name="Futagami T."/>
            <person name="Toyoda A."/>
            <person name="Takaki Y."/>
            <person name="Nishi S."/>
            <person name="Hori S."/>
            <person name="Arai W."/>
            <person name="Tsubouchi T."/>
            <person name="Morono Y."/>
            <person name="Uchiyama I."/>
            <person name="Ito T."/>
            <person name="Fujiyama A."/>
            <person name="Inagaki F."/>
            <person name="Takami H."/>
        </authorList>
    </citation>
    <scope>NUCLEOTIDE SEQUENCE</scope>
    <source>
        <strain evidence="1">Expedition CK06-06</strain>
    </source>
</reference>
<evidence type="ECO:0000313" key="1">
    <source>
        <dbReference type="EMBL" id="GAG93466.1"/>
    </source>
</evidence>
<protein>
    <submittedName>
        <fullName evidence="1">Uncharacterized protein</fullName>
    </submittedName>
</protein>
<dbReference type="AlphaFoldDB" id="X1DAP8"/>
<feature type="non-terminal residue" evidence="1">
    <location>
        <position position="48"/>
    </location>
</feature>
<dbReference type="EMBL" id="BART01023518">
    <property type="protein sequence ID" value="GAG93466.1"/>
    <property type="molecule type" value="Genomic_DNA"/>
</dbReference>
<comment type="caution">
    <text evidence="1">The sequence shown here is derived from an EMBL/GenBank/DDBJ whole genome shotgun (WGS) entry which is preliminary data.</text>
</comment>
<proteinExistence type="predicted"/>
<sequence>MTILNPSDAQAPFADAETGKVRFGEMNFNTILFNQVNQILYLLSNISM</sequence>